<accession>A0A7R8CAK6</accession>
<sequence length="146" mass="16912">MGKDLISTFYCLPSVNCTPSVEVSIFVGKLRANEDTTSWSYIPEASIRQRLGIVRTVSLLKIFYIHYMSNPKRLCEEIRKYFSELNECFDCQKAIVCQRCKYLNTVFCFSLRCDPLNSILTNKDNEKLEKIITTEEKMEAVKNNAI</sequence>
<name>A0A7R8CAK6_LEPSM</name>
<dbReference type="EMBL" id="HG994580">
    <property type="protein sequence ID" value="CAF2750449.1"/>
    <property type="molecule type" value="Genomic_DNA"/>
</dbReference>
<keyword evidence="2" id="KW-1185">Reference proteome</keyword>
<evidence type="ECO:0000313" key="1">
    <source>
        <dbReference type="EMBL" id="CAF2750449.1"/>
    </source>
</evidence>
<organism evidence="1 2">
    <name type="scientific">Lepeophtheirus salmonis</name>
    <name type="common">Salmon louse</name>
    <name type="synonym">Caligus salmonis</name>
    <dbReference type="NCBI Taxonomy" id="72036"/>
    <lineage>
        <taxon>Eukaryota</taxon>
        <taxon>Metazoa</taxon>
        <taxon>Ecdysozoa</taxon>
        <taxon>Arthropoda</taxon>
        <taxon>Crustacea</taxon>
        <taxon>Multicrustacea</taxon>
        <taxon>Hexanauplia</taxon>
        <taxon>Copepoda</taxon>
        <taxon>Siphonostomatoida</taxon>
        <taxon>Caligidae</taxon>
        <taxon>Lepeophtheirus</taxon>
    </lineage>
</organism>
<reference evidence="1" key="1">
    <citation type="submission" date="2021-02" db="EMBL/GenBank/DDBJ databases">
        <authorList>
            <person name="Bekaert M."/>
        </authorList>
    </citation>
    <scope>NUCLEOTIDE SEQUENCE</scope>
    <source>
        <strain evidence="1">IoA-00</strain>
    </source>
</reference>
<dbReference type="AlphaFoldDB" id="A0A7R8CAK6"/>
<dbReference type="Proteomes" id="UP000675881">
    <property type="component" value="Chromosome 1"/>
</dbReference>
<proteinExistence type="predicted"/>
<gene>
    <name evidence="1" type="ORF">LSAA_751</name>
</gene>
<evidence type="ECO:0000313" key="2">
    <source>
        <dbReference type="Proteomes" id="UP000675881"/>
    </source>
</evidence>
<protein>
    <submittedName>
        <fullName evidence="1">(salmon louse) hypothetical protein</fullName>
    </submittedName>
</protein>